<dbReference type="Pfam" id="PF01370">
    <property type="entry name" value="Epimerase"/>
    <property type="match status" value="1"/>
</dbReference>
<dbReference type="EMBL" id="JAAOAN010000853">
    <property type="protein sequence ID" value="KAF5699046.1"/>
    <property type="molecule type" value="Genomic_DNA"/>
</dbReference>
<protein>
    <submittedName>
        <fullName evidence="4">NAD dependent epimerase dehydratase</fullName>
    </submittedName>
</protein>
<proteinExistence type="inferred from homology"/>
<comment type="similarity">
    <text evidence="2">Belongs to the NAD(P)-dependent epimerase/dehydratase family. Dihydroflavonol-4-reductase subfamily.</text>
</comment>
<accession>A0A8H5XSZ9</accession>
<evidence type="ECO:0000313" key="5">
    <source>
        <dbReference type="Proteomes" id="UP000544331"/>
    </source>
</evidence>
<gene>
    <name evidence="4" type="ORF">FMUND_14925</name>
</gene>
<evidence type="ECO:0000313" key="4">
    <source>
        <dbReference type="EMBL" id="KAF5699046.1"/>
    </source>
</evidence>
<dbReference type="OrthoDB" id="2735536at2759"/>
<evidence type="ECO:0000259" key="3">
    <source>
        <dbReference type="Pfam" id="PF01370"/>
    </source>
</evidence>
<dbReference type="Proteomes" id="UP000544331">
    <property type="component" value="Unassembled WGS sequence"/>
</dbReference>
<dbReference type="PANTHER" id="PTHR10366:SF579">
    <property type="entry name" value="3-BETA HYDROXYSTEROID DEHYDROGENASE_ISOMERASE FAMILY PROTEIN (AFU_ORTHOLOGUE AFUA_3G02250)"/>
    <property type="match status" value="1"/>
</dbReference>
<dbReference type="InterPro" id="IPR001509">
    <property type="entry name" value="Epimerase_deHydtase"/>
</dbReference>
<dbReference type="Gene3D" id="3.40.50.720">
    <property type="entry name" value="NAD(P)-binding Rossmann-like Domain"/>
    <property type="match status" value="1"/>
</dbReference>
<evidence type="ECO:0000256" key="1">
    <source>
        <dbReference type="ARBA" id="ARBA00023002"/>
    </source>
</evidence>
<comment type="caution">
    <text evidence="4">The sequence shown here is derived from an EMBL/GenBank/DDBJ whole genome shotgun (WGS) entry which is preliminary data.</text>
</comment>
<reference evidence="4 5" key="1">
    <citation type="submission" date="2020-05" db="EMBL/GenBank/DDBJ databases">
        <title>Identification and distribution of gene clusters putatively required for synthesis of sphingolipid metabolism inhibitors in phylogenetically diverse species of the filamentous fungus Fusarium.</title>
        <authorList>
            <person name="Kim H.-S."/>
            <person name="Busman M."/>
            <person name="Brown D.W."/>
            <person name="Divon H."/>
            <person name="Uhlig S."/>
            <person name="Proctor R.H."/>
        </authorList>
    </citation>
    <scope>NUCLEOTIDE SEQUENCE [LARGE SCALE GENOMIC DNA]</scope>
    <source>
        <strain evidence="4 5">NRRL 66235</strain>
    </source>
</reference>
<feature type="domain" description="NAD-dependent epimerase/dehydratase" evidence="3">
    <location>
        <begin position="5"/>
        <end position="261"/>
    </location>
</feature>
<sequence>MSSYILVTGANGFVAMHVIKLALELGYGVIGTIRSERAAESVRRVFPESLARLLLFKVSDISKPESFKPAFTASPVRAVINLASPLVNNPKDVKSEVLDPAIQSGTSILTAALQYGGISMERVIHVSSFTACLNLSLSNNTSYRYTSADWNPLTYDEAAEGGNMTAYMGSKALAEKAMWTWMRDQKPSYEMVSIVPSAIFGPCVGPVQLDNINLSTRMLWELVEPSPDPPVYNSHHLGCWIDVRDVAKCLLRAVDVPEAAGKRLLVAQRCHWQLVRDEARRVLPELRDRIKPGKPGSWKDDAAVTYDVDGTEAAKILDIRYRPLHECLRDTYLQLMQAQKH</sequence>
<dbReference type="AlphaFoldDB" id="A0A8H5XSZ9"/>
<evidence type="ECO:0000256" key="2">
    <source>
        <dbReference type="ARBA" id="ARBA00023445"/>
    </source>
</evidence>
<dbReference type="PANTHER" id="PTHR10366">
    <property type="entry name" value="NAD DEPENDENT EPIMERASE/DEHYDRATASE"/>
    <property type="match status" value="1"/>
</dbReference>
<dbReference type="InterPro" id="IPR050425">
    <property type="entry name" value="NAD(P)_dehydrat-like"/>
</dbReference>
<organism evidence="4 5">
    <name type="scientific">Fusarium mundagurra</name>
    <dbReference type="NCBI Taxonomy" id="1567541"/>
    <lineage>
        <taxon>Eukaryota</taxon>
        <taxon>Fungi</taxon>
        <taxon>Dikarya</taxon>
        <taxon>Ascomycota</taxon>
        <taxon>Pezizomycotina</taxon>
        <taxon>Sordariomycetes</taxon>
        <taxon>Hypocreomycetidae</taxon>
        <taxon>Hypocreales</taxon>
        <taxon>Nectriaceae</taxon>
        <taxon>Fusarium</taxon>
        <taxon>Fusarium fujikuroi species complex</taxon>
    </lineage>
</organism>
<dbReference type="GO" id="GO:0016616">
    <property type="term" value="F:oxidoreductase activity, acting on the CH-OH group of donors, NAD or NADP as acceptor"/>
    <property type="evidence" value="ECO:0007669"/>
    <property type="project" value="TreeGrafter"/>
</dbReference>
<dbReference type="SUPFAM" id="SSF51735">
    <property type="entry name" value="NAD(P)-binding Rossmann-fold domains"/>
    <property type="match status" value="1"/>
</dbReference>
<keyword evidence="5" id="KW-1185">Reference proteome</keyword>
<name>A0A8H5XSZ9_9HYPO</name>
<keyword evidence="1" id="KW-0560">Oxidoreductase</keyword>
<dbReference type="InterPro" id="IPR036291">
    <property type="entry name" value="NAD(P)-bd_dom_sf"/>
</dbReference>